<dbReference type="PANTHER" id="PTHR21666">
    <property type="entry name" value="PEPTIDASE-RELATED"/>
    <property type="match status" value="1"/>
</dbReference>
<dbReference type="InterPro" id="IPR011055">
    <property type="entry name" value="Dup_hybrid_motif"/>
</dbReference>
<dbReference type="InterPro" id="IPR018392">
    <property type="entry name" value="LysM"/>
</dbReference>
<keyword evidence="3" id="KW-1185">Reference proteome</keyword>
<dbReference type="Gene3D" id="3.10.350.10">
    <property type="entry name" value="LysM domain"/>
    <property type="match status" value="1"/>
</dbReference>
<accession>A0ABW8PYQ5</accession>
<dbReference type="InterPro" id="IPR036779">
    <property type="entry name" value="LysM_dom_sf"/>
</dbReference>
<dbReference type="Pfam" id="PF01551">
    <property type="entry name" value="Peptidase_M23"/>
    <property type="match status" value="1"/>
</dbReference>
<dbReference type="GO" id="GO:0016787">
    <property type="term" value="F:hydrolase activity"/>
    <property type="evidence" value="ECO:0007669"/>
    <property type="project" value="UniProtKB-KW"/>
</dbReference>
<dbReference type="SUPFAM" id="SSF51261">
    <property type="entry name" value="Duplicated hybrid motif"/>
    <property type="match status" value="1"/>
</dbReference>
<dbReference type="Proteomes" id="UP001621714">
    <property type="component" value="Unassembled WGS sequence"/>
</dbReference>
<feature type="domain" description="LysM" evidence="1">
    <location>
        <begin position="102"/>
        <end position="146"/>
    </location>
</feature>
<dbReference type="InterPro" id="IPR050570">
    <property type="entry name" value="Cell_wall_metabolism_enzyme"/>
</dbReference>
<dbReference type="Pfam" id="PF01476">
    <property type="entry name" value="LysM"/>
    <property type="match status" value="2"/>
</dbReference>
<dbReference type="InterPro" id="IPR016047">
    <property type="entry name" value="M23ase_b-sheet_dom"/>
</dbReference>
<dbReference type="RefSeq" id="WP_405340186.1">
    <property type="nucleotide sequence ID" value="NZ_JBANFI010000006.1"/>
</dbReference>
<dbReference type="EMBL" id="JBANFI010000006">
    <property type="protein sequence ID" value="MFK7161413.1"/>
    <property type="molecule type" value="Genomic_DNA"/>
</dbReference>
<name>A0ABW8PYQ5_9GAMM</name>
<dbReference type="PROSITE" id="PS51782">
    <property type="entry name" value="LYSM"/>
    <property type="match status" value="1"/>
</dbReference>
<dbReference type="SMART" id="SM00257">
    <property type="entry name" value="LysM"/>
    <property type="match status" value="2"/>
</dbReference>
<dbReference type="PANTHER" id="PTHR21666:SF270">
    <property type="entry name" value="MUREIN HYDROLASE ACTIVATOR ENVC"/>
    <property type="match status" value="1"/>
</dbReference>
<dbReference type="CDD" id="cd00118">
    <property type="entry name" value="LysM"/>
    <property type="match status" value="2"/>
</dbReference>
<keyword evidence="2" id="KW-0378">Hydrolase</keyword>
<evidence type="ECO:0000313" key="3">
    <source>
        <dbReference type="Proteomes" id="UP001621714"/>
    </source>
</evidence>
<organism evidence="2 3">
    <name type="scientific">Marinospirillum alkalitolerans</name>
    <dbReference type="NCBI Taxonomy" id="3123374"/>
    <lineage>
        <taxon>Bacteria</taxon>
        <taxon>Pseudomonadati</taxon>
        <taxon>Pseudomonadota</taxon>
        <taxon>Gammaproteobacteria</taxon>
        <taxon>Oceanospirillales</taxon>
        <taxon>Oceanospirillaceae</taxon>
        <taxon>Marinospirillum</taxon>
    </lineage>
</organism>
<evidence type="ECO:0000259" key="1">
    <source>
        <dbReference type="PROSITE" id="PS51782"/>
    </source>
</evidence>
<reference evidence="2 3" key="1">
    <citation type="submission" date="2024-02" db="EMBL/GenBank/DDBJ databases">
        <title>Marinospirillum sp. MEB 164 isolated from Lonar lake sediment.</title>
        <authorList>
            <person name="Joshi A."/>
            <person name="Thite S."/>
        </authorList>
    </citation>
    <scope>NUCLEOTIDE SEQUENCE [LARGE SCALE GENOMIC DNA]</scope>
    <source>
        <strain evidence="2 3">MEB164</strain>
    </source>
</reference>
<dbReference type="EC" id="3.4.24.-" evidence="2"/>
<protein>
    <submittedName>
        <fullName evidence="2">M23 family metallopeptidase</fullName>
        <ecNumber evidence="2">3.4.24.-</ecNumber>
    </submittedName>
</protein>
<proteinExistence type="predicted"/>
<sequence>MIFLTLLIHPYLSAIKTGALGLSLLLVLQGCSLTALDQPPAGHQPFYQPQANQTLAQIARQQGIPTEVLARYNPRSHPLRPEPQHRLRIPERASDVPLEGPYFYRIQAGDTLSQLAQHFHISVLSLQRANPHLVPERLMIGERIQLPIYRATPLRWPSANPEVKIRYSHQPWGLHQGLAIRTAAREEIFPIAPGRVVFAGELRGFGRVVIVQHTNEMQSIYAYCRALFVDQGAQVSGRHPLCSAGQQRRLDEPGIYFELRVDGQAVPPENYLPALGW</sequence>
<comment type="caution">
    <text evidence="2">The sequence shown here is derived from an EMBL/GenBank/DDBJ whole genome shotgun (WGS) entry which is preliminary data.</text>
</comment>
<dbReference type="SUPFAM" id="SSF54106">
    <property type="entry name" value="LysM domain"/>
    <property type="match status" value="1"/>
</dbReference>
<dbReference type="CDD" id="cd12797">
    <property type="entry name" value="M23_peptidase"/>
    <property type="match status" value="1"/>
</dbReference>
<gene>
    <name evidence="2" type="ORF">V6U78_10230</name>
</gene>
<dbReference type="Gene3D" id="2.70.70.10">
    <property type="entry name" value="Glucose Permease (Domain IIA)"/>
    <property type="match status" value="1"/>
</dbReference>
<evidence type="ECO:0000313" key="2">
    <source>
        <dbReference type="EMBL" id="MFK7161413.1"/>
    </source>
</evidence>